<evidence type="ECO:0000313" key="4">
    <source>
        <dbReference type="EMBL" id="KAL0267856.1"/>
    </source>
</evidence>
<feature type="transmembrane region" description="Helical" evidence="2">
    <location>
        <begin position="248"/>
        <end position="270"/>
    </location>
</feature>
<feature type="chain" id="PRO_5043441744" evidence="3">
    <location>
        <begin position="19"/>
        <end position="336"/>
    </location>
</feature>
<dbReference type="AlphaFoldDB" id="A0AAW2HDJ7"/>
<evidence type="ECO:0000256" key="3">
    <source>
        <dbReference type="SAM" id="SignalP"/>
    </source>
</evidence>
<keyword evidence="2" id="KW-1133">Transmembrane helix</keyword>
<keyword evidence="2" id="KW-0472">Membrane</keyword>
<feature type="signal peptide" evidence="3">
    <location>
        <begin position="1"/>
        <end position="18"/>
    </location>
</feature>
<feature type="compositionally biased region" description="Polar residues" evidence="1">
    <location>
        <begin position="80"/>
        <end position="89"/>
    </location>
</feature>
<evidence type="ECO:0000256" key="1">
    <source>
        <dbReference type="SAM" id="MobiDB-lite"/>
    </source>
</evidence>
<protein>
    <submittedName>
        <fullName evidence="4">Uncharacterized protein</fullName>
    </submittedName>
</protein>
<keyword evidence="3" id="KW-0732">Signal</keyword>
<dbReference type="EMBL" id="JARGDH010000005">
    <property type="protein sequence ID" value="KAL0267856.1"/>
    <property type="molecule type" value="Genomic_DNA"/>
</dbReference>
<proteinExistence type="predicted"/>
<reference evidence="4" key="1">
    <citation type="journal article" date="2024" name="Gigascience">
        <title>Chromosome-level genome of the poultry shaft louse Menopon gallinae provides insight into the host-switching and adaptive evolution of parasitic lice.</title>
        <authorList>
            <person name="Xu Y."/>
            <person name="Ma L."/>
            <person name="Liu S."/>
            <person name="Liang Y."/>
            <person name="Liu Q."/>
            <person name="He Z."/>
            <person name="Tian L."/>
            <person name="Duan Y."/>
            <person name="Cai W."/>
            <person name="Li H."/>
            <person name="Song F."/>
        </authorList>
    </citation>
    <scope>NUCLEOTIDE SEQUENCE</scope>
    <source>
        <strain evidence="4">Cailab_2023a</strain>
    </source>
</reference>
<accession>A0AAW2HDJ7</accession>
<feature type="region of interest" description="Disordered" evidence="1">
    <location>
        <begin position="58"/>
        <end position="91"/>
    </location>
</feature>
<sequence>MIIHIWMHWFWITTFVFKGFLLSLSRHSSFVVEAGLPDLAEEYGTLRDKLVNYASHDDGARGKRTVEDEDVAEEAATVPGNETVSNEATSGEAYRGAVTSDVEDAHGGADGFYPLKKYMKYAKYGKLKSKPAAVAANATSEPPTAANVTQTEVAENETTTTEEVTVEQTIANTSKGVVEPEATEPTVVNVTDTPEVHREANLSVESKLDETVLQTTVEPLILNNRVAAATSSESRERLSQPNLDAGSITGITLGIVVISGFIGAISFVLYRRRYLNKPQALNDKCSNLDSSGYIDDTSLRENSEEMYSLDNDSFLNSLEAMTIQNYWTENVKHTKL</sequence>
<keyword evidence="2" id="KW-0812">Transmembrane</keyword>
<gene>
    <name evidence="4" type="ORF">PYX00_010007</name>
</gene>
<organism evidence="4">
    <name type="scientific">Menopon gallinae</name>
    <name type="common">poultry shaft louse</name>
    <dbReference type="NCBI Taxonomy" id="328185"/>
    <lineage>
        <taxon>Eukaryota</taxon>
        <taxon>Metazoa</taxon>
        <taxon>Ecdysozoa</taxon>
        <taxon>Arthropoda</taxon>
        <taxon>Hexapoda</taxon>
        <taxon>Insecta</taxon>
        <taxon>Pterygota</taxon>
        <taxon>Neoptera</taxon>
        <taxon>Paraneoptera</taxon>
        <taxon>Psocodea</taxon>
        <taxon>Troctomorpha</taxon>
        <taxon>Phthiraptera</taxon>
        <taxon>Amblycera</taxon>
        <taxon>Menoponidae</taxon>
        <taxon>Menopon</taxon>
    </lineage>
</organism>
<evidence type="ECO:0000256" key="2">
    <source>
        <dbReference type="SAM" id="Phobius"/>
    </source>
</evidence>
<name>A0AAW2HDJ7_9NEOP</name>
<comment type="caution">
    <text evidence="4">The sequence shown here is derived from an EMBL/GenBank/DDBJ whole genome shotgun (WGS) entry which is preliminary data.</text>
</comment>